<name>A0A6A4WCU1_AMPAM</name>
<dbReference type="AlphaFoldDB" id="A0A6A4WCU1"/>
<evidence type="ECO:0000256" key="4">
    <source>
        <dbReference type="ARBA" id="ARBA00023212"/>
    </source>
</evidence>
<dbReference type="PANTHER" id="PTHR21490:SF0">
    <property type="entry name" value="ENKURIN"/>
    <property type="match status" value="1"/>
</dbReference>
<evidence type="ECO:0000313" key="10">
    <source>
        <dbReference type="Proteomes" id="UP000440578"/>
    </source>
</evidence>
<dbReference type="GO" id="GO:0005516">
    <property type="term" value="F:calmodulin binding"/>
    <property type="evidence" value="ECO:0007669"/>
    <property type="project" value="TreeGrafter"/>
</dbReference>
<dbReference type="InterPro" id="IPR052102">
    <property type="entry name" value="Enkurin_domain-protein"/>
</dbReference>
<dbReference type="EMBL" id="VIIS01001334">
    <property type="protein sequence ID" value="KAF0299751.1"/>
    <property type="molecule type" value="Genomic_DNA"/>
</dbReference>
<keyword evidence="5" id="KW-0966">Cell projection</keyword>
<dbReference type="Proteomes" id="UP000440578">
    <property type="component" value="Unassembled WGS sequence"/>
</dbReference>
<keyword evidence="3" id="KW-0963">Cytoplasm</keyword>
<gene>
    <name evidence="9" type="primary">ENKUR_1</name>
    <name evidence="8" type="synonym">ENKUR_0</name>
    <name evidence="8" type="ORF">FJT64_008059</name>
    <name evidence="9" type="ORF">FJT64_027585</name>
</gene>
<organism evidence="9 10">
    <name type="scientific">Amphibalanus amphitrite</name>
    <name type="common">Striped barnacle</name>
    <name type="synonym">Balanus amphitrite</name>
    <dbReference type="NCBI Taxonomy" id="1232801"/>
    <lineage>
        <taxon>Eukaryota</taxon>
        <taxon>Metazoa</taxon>
        <taxon>Ecdysozoa</taxon>
        <taxon>Arthropoda</taxon>
        <taxon>Crustacea</taxon>
        <taxon>Multicrustacea</taxon>
        <taxon>Cirripedia</taxon>
        <taxon>Thoracica</taxon>
        <taxon>Thoracicalcarea</taxon>
        <taxon>Balanomorpha</taxon>
        <taxon>Balanoidea</taxon>
        <taxon>Balanidae</taxon>
        <taxon>Amphibalaninae</taxon>
        <taxon>Amphibalanus</taxon>
    </lineage>
</organism>
<comment type="caution">
    <text evidence="9">The sequence shown here is derived from an EMBL/GenBank/DDBJ whole genome shotgun (WGS) entry which is preliminary data.</text>
</comment>
<protein>
    <submittedName>
        <fullName evidence="9">Enkurin</fullName>
    </submittedName>
</protein>
<dbReference type="PANTHER" id="PTHR21490">
    <property type="entry name" value="ENKURIN-RELATED"/>
    <property type="match status" value="1"/>
</dbReference>
<keyword evidence="4" id="KW-0206">Cytoskeleton</keyword>
<evidence type="ECO:0000256" key="1">
    <source>
        <dbReference type="ARBA" id="ARBA00004138"/>
    </source>
</evidence>
<keyword evidence="10" id="KW-1185">Reference proteome</keyword>
<dbReference type="GO" id="GO:0001669">
    <property type="term" value="C:acrosomal vesicle"/>
    <property type="evidence" value="ECO:0007669"/>
    <property type="project" value="TreeGrafter"/>
</dbReference>
<evidence type="ECO:0000259" key="7">
    <source>
        <dbReference type="PROSITE" id="PS51665"/>
    </source>
</evidence>
<sequence length="172" mass="20050">MPVSLKERKKEGKNFLANNKKEVKEKQNVYVPERKYVDTKGGDKHTLEPSGLKLRYVFKKDFGKTPKYLAKRDVEMREAQEQREREAREAIESQKAKQISEEERQEMLKGLKENWAALNKAYSAQSLCIDNLPKQFRKESLERQMAALEKDIDLVERNTVILIASPRGHTTN</sequence>
<evidence type="ECO:0000256" key="3">
    <source>
        <dbReference type="ARBA" id="ARBA00022490"/>
    </source>
</evidence>
<dbReference type="GO" id="GO:0005879">
    <property type="term" value="C:axonemal microtubule"/>
    <property type="evidence" value="ECO:0007669"/>
    <property type="project" value="TreeGrafter"/>
</dbReference>
<reference evidence="9 10" key="1">
    <citation type="submission" date="2019-07" db="EMBL/GenBank/DDBJ databases">
        <title>Draft genome assembly of a fouling barnacle, Amphibalanus amphitrite (Darwin, 1854): The first reference genome for Thecostraca.</title>
        <authorList>
            <person name="Kim W."/>
        </authorList>
    </citation>
    <scope>NUCLEOTIDE SEQUENCE [LARGE SCALE GENOMIC DNA]</scope>
    <source>
        <strain evidence="9">SNU_AA5</strain>
        <tissue evidence="9">Soma without cirri and trophi</tissue>
    </source>
</reference>
<evidence type="ECO:0000313" key="8">
    <source>
        <dbReference type="EMBL" id="KAF0294255.1"/>
    </source>
</evidence>
<accession>A0A6A4WCU1</accession>
<dbReference type="InterPro" id="IPR027012">
    <property type="entry name" value="Enkurin_dom"/>
</dbReference>
<dbReference type="EMBL" id="VIIS01001696">
    <property type="protein sequence ID" value="KAF0294255.1"/>
    <property type="molecule type" value="Genomic_DNA"/>
</dbReference>
<evidence type="ECO:0000256" key="2">
    <source>
        <dbReference type="ARBA" id="ARBA00004245"/>
    </source>
</evidence>
<dbReference type="PROSITE" id="PS51665">
    <property type="entry name" value="ENKURIN"/>
    <property type="match status" value="1"/>
</dbReference>
<evidence type="ECO:0000313" key="9">
    <source>
        <dbReference type="EMBL" id="KAF0299751.1"/>
    </source>
</evidence>
<feature type="region of interest" description="Disordered" evidence="6">
    <location>
        <begin position="79"/>
        <end position="103"/>
    </location>
</feature>
<evidence type="ECO:0000256" key="5">
    <source>
        <dbReference type="ARBA" id="ARBA00023273"/>
    </source>
</evidence>
<proteinExistence type="predicted"/>
<feature type="domain" description="Enkurin" evidence="7">
    <location>
        <begin position="71"/>
        <end position="163"/>
    </location>
</feature>
<dbReference type="Pfam" id="PF13864">
    <property type="entry name" value="Enkurin"/>
    <property type="match status" value="1"/>
</dbReference>
<evidence type="ECO:0000256" key="6">
    <source>
        <dbReference type="SAM" id="MobiDB-lite"/>
    </source>
</evidence>
<comment type="subcellular location">
    <subcellularLocation>
        <location evidence="1">Cell projection</location>
        <location evidence="1">Cilium</location>
    </subcellularLocation>
    <subcellularLocation>
        <location evidence="2">Cytoplasm</location>
        <location evidence="2">Cytoskeleton</location>
    </subcellularLocation>
</comment>